<organism evidence="2 3">
    <name type="scientific">Staphylococcus cohnii subsp. cohnii</name>
    <dbReference type="NCBI Taxonomy" id="74704"/>
    <lineage>
        <taxon>Bacteria</taxon>
        <taxon>Bacillati</taxon>
        <taxon>Bacillota</taxon>
        <taxon>Bacilli</taxon>
        <taxon>Bacillales</taxon>
        <taxon>Staphylococcaceae</taxon>
        <taxon>Staphylococcus</taxon>
        <taxon>Staphylococcus cohnii species complex</taxon>
    </lineage>
</organism>
<dbReference type="AlphaFoldDB" id="A0A0M2NWY8"/>
<dbReference type="PANTHER" id="PTHR12526">
    <property type="entry name" value="GLYCOSYLTRANSFERASE"/>
    <property type="match status" value="1"/>
</dbReference>
<proteinExistence type="predicted"/>
<name>A0A0M2NWY8_STACC</name>
<sequence>MIYTITSTLPPVHGGRTKALLSRIKLIDSELGIKSKIVTTNYNANYPSVYENFINEEKVTEHTEFENIYDWLSGFKLLEIPKTKFKKQPKYQTMNRELKGLESKSFNGGNVMRYYKNGDYVLYRKYYNNSNIVQFEDFMSSISKKRLERWEYNKFGQLHRKIYYTHNPFSKLCEVYFDTQGVIYCKKFFNTEQESLDYIQLYKNDRPYLSFSSEKALFKYYFDHRFSDGDVIFNDARLLDEPLLNQTHATKNILVFHNSHLNGQQMKGSYKFALNHSEKVEKYLILTEKQKEDIISQVTLDERQLSVIPHSIKTYKSHANENKLDRFIFIGRLGLQKQVDHLIKAYKQFLDYGYDTKLSIFGMDEDGQKKVLLDLIDQFGIQDKVDINDFTNNPLKEFQQSKASLLTSKFEGFGLTVMESIEVGCPVIAYDVRYGPSEIINHGTNGYLVEPDNIKAFADCMAKIIDEPFNCVQTRSELSHDKAVENYKKLFQDIRHTK</sequence>
<feature type="domain" description="Glycosyl transferase family 1" evidence="1">
    <location>
        <begin position="317"/>
        <end position="473"/>
    </location>
</feature>
<dbReference type="Proteomes" id="UP000034455">
    <property type="component" value="Unassembled WGS sequence"/>
</dbReference>
<keyword evidence="2" id="KW-0808">Transferase</keyword>
<protein>
    <submittedName>
        <fullName evidence="2">Poly(Glycerol-phosphate) alpha-glucosyltransferase</fullName>
    </submittedName>
</protein>
<dbReference type="PATRIC" id="fig|74704.6.peg.1166"/>
<evidence type="ECO:0000259" key="1">
    <source>
        <dbReference type="Pfam" id="PF00534"/>
    </source>
</evidence>
<dbReference type="SUPFAM" id="SSF53756">
    <property type="entry name" value="UDP-Glycosyltransferase/glycogen phosphorylase"/>
    <property type="match status" value="1"/>
</dbReference>
<evidence type="ECO:0000313" key="3">
    <source>
        <dbReference type="Proteomes" id="UP000034455"/>
    </source>
</evidence>
<dbReference type="GO" id="GO:0016757">
    <property type="term" value="F:glycosyltransferase activity"/>
    <property type="evidence" value="ECO:0007669"/>
    <property type="project" value="InterPro"/>
</dbReference>
<dbReference type="EMBL" id="LAKJ01000019">
    <property type="protein sequence ID" value="KKI63029.1"/>
    <property type="molecule type" value="Genomic_DNA"/>
</dbReference>
<dbReference type="RefSeq" id="WP_019469233.1">
    <property type="nucleotide sequence ID" value="NZ_LAKJ01000019.1"/>
</dbReference>
<dbReference type="InterPro" id="IPR001296">
    <property type="entry name" value="Glyco_trans_1"/>
</dbReference>
<accession>A0A0M2NWY8</accession>
<evidence type="ECO:0000313" key="2">
    <source>
        <dbReference type="EMBL" id="KKI63029.1"/>
    </source>
</evidence>
<dbReference type="Pfam" id="PF00534">
    <property type="entry name" value="Glycos_transf_1"/>
    <property type="match status" value="1"/>
</dbReference>
<comment type="caution">
    <text evidence="2">The sequence shown here is derived from an EMBL/GenBank/DDBJ whole genome shotgun (WGS) entry which is preliminary data.</text>
</comment>
<reference evidence="2 3" key="1">
    <citation type="submission" date="2015-03" db="EMBL/GenBank/DDBJ databases">
        <title>Genome Assembly of Staphylococcus cohnii subsp. cohnii strain G22B2.</title>
        <authorList>
            <person name="Nair G."/>
            <person name="Kaur G."/>
            <person name="Khatri I."/>
            <person name="Singh N.K."/>
            <person name="Sathyabama S."/>
            <person name="Maurya S.K."/>
            <person name="Subramanian S."/>
            <person name="Agrewala J.N."/>
            <person name="Mayilraj S."/>
        </authorList>
    </citation>
    <scope>NUCLEOTIDE SEQUENCE [LARGE SCALE GENOMIC DNA]</scope>
    <source>
        <strain evidence="2 3">G22B2</strain>
    </source>
</reference>
<gene>
    <name evidence="2" type="ORF">UF66_1135</name>
</gene>
<dbReference type="PANTHER" id="PTHR12526:SF630">
    <property type="entry name" value="GLYCOSYLTRANSFERASE"/>
    <property type="match status" value="1"/>
</dbReference>
<dbReference type="Gene3D" id="3.40.50.2000">
    <property type="entry name" value="Glycogen Phosphorylase B"/>
    <property type="match status" value="3"/>
</dbReference>